<dbReference type="InterPro" id="IPR013083">
    <property type="entry name" value="Znf_RING/FYVE/PHD"/>
</dbReference>
<evidence type="ECO:0000256" key="9">
    <source>
        <dbReference type="ARBA" id="ARBA00022833"/>
    </source>
</evidence>
<feature type="domain" description="SIAH-type" evidence="14">
    <location>
        <begin position="286"/>
        <end position="344"/>
    </location>
</feature>
<proteinExistence type="inferred from homology"/>
<dbReference type="InterPro" id="IPR013010">
    <property type="entry name" value="Znf_SIAH"/>
</dbReference>
<accession>A0A6P5TWA5</accession>
<evidence type="ECO:0000259" key="13">
    <source>
        <dbReference type="PROSITE" id="PS50089"/>
    </source>
</evidence>
<dbReference type="PANTHER" id="PTHR46632:SF16">
    <property type="entry name" value="E3 UBIQUITIN-PROTEIN LIGASE SINA-LIKE 10"/>
    <property type="match status" value="1"/>
</dbReference>
<keyword evidence="5" id="KW-0808">Transferase</keyword>
<dbReference type="EC" id="2.3.2.27" evidence="4"/>
<evidence type="ECO:0000256" key="7">
    <source>
        <dbReference type="ARBA" id="ARBA00022771"/>
    </source>
</evidence>
<dbReference type="RefSeq" id="XP_021832073.1">
    <property type="nucleotide sequence ID" value="XM_021976381.1"/>
</dbReference>
<dbReference type="Pfam" id="PF21361">
    <property type="entry name" value="Sina_ZnF"/>
    <property type="match status" value="1"/>
</dbReference>
<gene>
    <name evidence="16" type="primary">LOC110772019</name>
</gene>
<name>A0A6P5TWA5_PRUAV</name>
<organism evidence="15 16">
    <name type="scientific">Prunus avium</name>
    <name type="common">Cherry</name>
    <name type="synonym">Cerasus avium</name>
    <dbReference type="NCBI Taxonomy" id="42229"/>
    <lineage>
        <taxon>Eukaryota</taxon>
        <taxon>Viridiplantae</taxon>
        <taxon>Streptophyta</taxon>
        <taxon>Embryophyta</taxon>
        <taxon>Tracheophyta</taxon>
        <taxon>Spermatophyta</taxon>
        <taxon>Magnoliopsida</taxon>
        <taxon>eudicotyledons</taxon>
        <taxon>Gunneridae</taxon>
        <taxon>Pentapetalae</taxon>
        <taxon>rosids</taxon>
        <taxon>fabids</taxon>
        <taxon>Rosales</taxon>
        <taxon>Rosaceae</taxon>
        <taxon>Amygdaloideae</taxon>
        <taxon>Amygdaleae</taxon>
        <taxon>Prunus</taxon>
    </lineage>
</organism>
<reference evidence="16" key="1">
    <citation type="submission" date="2025-08" db="UniProtKB">
        <authorList>
            <consortium name="RefSeq"/>
        </authorList>
    </citation>
    <scope>IDENTIFICATION</scope>
</reference>
<feature type="compositionally biased region" description="Polar residues" evidence="12">
    <location>
        <begin position="187"/>
        <end position="204"/>
    </location>
</feature>
<evidence type="ECO:0000256" key="10">
    <source>
        <dbReference type="ARBA" id="ARBA00024004"/>
    </source>
</evidence>
<dbReference type="UniPathway" id="UPA00143"/>
<evidence type="ECO:0000313" key="16">
    <source>
        <dbReference type="RefSeq" id="XP_021832073.1"/>
    </source>
</evidence>
<dbReference type="InterPro" id="IPR001841">
    <property type="entry name" value="Znf_RING"/>
</dbReference>
<evidence type="ECO:0000259" key="14">
    <source>
        <dbReference type="PROSITE" id="PS51081"/>
    </source>
</evidence>
<dbReference type="AlphaFoldDB" id="A0A6P5TWA5"/>
<evidence type="ECO:0000256" key="3">
    <source>
        <dbReference type="ARBA" id="ARBA00009119"/>
    </source>
</evidence>
<feature type="region of interest" description="Disordered" evidence="12">
    <location>
        <begin position="187"/>
        <end position="213"/>
    </location>
</feature>
<keyword evidence="7 11" id="KW-0863">Zinc-finger</keyword>
<dbReference type="InterPro" id="IPR044286">
    <property type="entry name" value="SINL_plant"/>
</dbReference>
<dbReference type="Proteomes" id="UP000515124">
    <property type="component" value="Unplaced"/>
</dbReference>
<feature type="compositionally biased region" description="Polar residues" evidence="12">
    <location>
        <begin position="137"/>
        <end position="159"/>
    </location>
</feature>
<feature type="domain" description="RING-type" evidence="13">
    <location>
        <begin position="233"/>
        <end position="269"/>
    </location>
</feature>
<evidence type="ECO:0000256" key="5">
    <source>
        <dbReference type="ARBA" id="ARBA00022679"/>
    </source>
</evidence>
<evidence type="ECO:0000256" key="6">
    <source>
        <dbReference type="ARBA" id="ARBA00022723"/>
    </source>
</evidence>
<dbReference type="PROSITE" id="PS50089">
    <property type="entry name" value="ZF_RING_2"/>
    <property type="match status" value="1"/>
</dbReference>
<dbReference type="Pfam" id="PF21362">
    <property type="entry name" value="Sina_RING"/>
    <property type="match status" value="1"/>
</dbReference>
<evidence type="ECO:0000256" key="1">
    <source>
        <dbReference type="ARBA" id="ARBA00000900"/>
    </source>
</evidence>
<dbReference type="GO" id="GO:0008270">
    <property type="term" value="F:zinc ion binding"/>
    <property type="evidence" value="ECO:0007669"/>
    <property type="project" value="UniProtKB-KW"/>
</dbReference>
<dbReference type="InterPro" id="IPR049548">
    <property type="entry name" value="Sina-like_RING"/>
</dbReference>
<protein>
    <recommendedName>
        <fullName evidence="4">RING-type E3 ubiquitin transferase</fullName>
        <ecNumber evidence="4">2.3.2.27</ecNumber>
    </recommendedName>
</protein>
<evidence type="ECO:0000256" key="12">
    <source>
        <dbReference type="SAM" id="MobiDB-lite"/>
    </source>
</evidence>
<comment type="similarity">
    <text evidence="3">Belongs to the SINA (Seven in absentia) family.</text>
</comment>
<dbReference type="PANTHER" id="PTHR46632">
    <property type="entry name" value="E3 UBIQUITIN-PROTEIN LIGASE SINA-LIKE 4"/>
    <property type="match status" value="1"/>
</dbReference>
<keyword evidence="9" id="KW-0862">Zinc</keyword>
<sequence length="473" mass="51961">MARFALGGDEDGEGEGSRIPRPKKPRLAPNLLPQYPAARIAIIEQQPPQPPQPQSQQLRTVEEDEEADEESEGEEEESESEVEADEESEEEDEDEEEDEEGEEEITVGFEQQVGNSYHIRVPRTIDRFNRPVRLLGQNRTAQANPQVGSASASLTSNAGVQEGGPPPISHVTDGLLVRLFGQNRTAQANPQVGSASASLTSNAGVQEGDPPPISPVTDGSLVFTLADPEVLDCLICYEPLTIPVFQCENGHIACSSCCTKSKNKCPSCSMPIGYNRCRAIEKILESIRISCQNIKHGCKEMVTYNKKNEHEKACMYSPCSCPLSGCNFISSSKQLYLHFTVSHVDYATRFQYGINFSITLNIKDKFLVLQEKRGGVLFILDNHAEKLGNLVSLRCIQPTFKGGFYYDLLAKTNGSSLRFQSFTKNSAGQVISPSSTGYFIIPTDFFSSGKLNMDLCIWHNGRCPASFQSIGVA</sequence>
<feature type="region of interest" description="Disordered" evidence="12">
    <location>
        <begin position="1"/>
        <end position="115"/>
    </location>
</feature>
<comment type="pathway">
    <text evidence="2">Protein modification; protein ubiquitination.</text>
</comment>
<keyword evidence="15" id="KW-1185">Reference proteome</keyword>
<evidence type="ECO:0000256" key="11">
    <source>
        <dbReference type="PROSITE-ProRule" id="PRU00455"/>
    </source>
</evidence>
<dbReference type="GO" id="GO:0061630">
    <property type="term" value="F:ubiquitin protein ligase activity"/>
    <property type="evidence" value="ECO:0007669"/>
    <property type="project" value="UniProtKB-EC"/>
</dbReference>
<comment type="catalytic activity">
    <reaction evidence="1">
        <text>S-ubiquitinyl-[E2 ubiquitin-conjugating enzyme]-L-cysteine + [acceptor protein]-L-lysine = [E2 ubiquitin-conjugating enzyme]-L-cysteine + N(6)-ubiquitinyl-[acceptor protein]-L-lysine.</text>
        <dbReference type="EC" id="2.3.2.27"/>
    </reaction>
</comment>
<keyword evidence="6" id="KW-0479">Metal-binding</keyword>
<dbReference type="Gene3D" id="3.30.40.10">
    <property type="entry name" value="Zinc/RING finger domain, C3HC4 (zinc finger)"/>
    <property type="match status" value="1"/>
</dbReference>
<keyword evidence="8" id="KW-0833">Ubl conjugation pathway</keyword>
<feature type="compositionally biased region" description="Acidic residues" evidence="12">
    <location>
        <begin position="62"/>
        <end position="105"/>
    </location>
</feature>
<evidence type="ECO:0000256" key="8">
    <source>
        <dbReference type="ARBA" id="ARBA00022786"/>
    </source>
</evidence>
<dbReference type="CDD" id="cd16571">
    <property type="entry name" value="RING-HC_SIAHs"/>
    <property type="match status" value="1"/>
</dbReference>
<evidence type="ECO:0000256" key="4">
    <source>
        <dbReference type="ARBA" id="ARBA00012483"/>
    </source>
</evidence>
<dbReference type="GO" id="GO:0016567">
    <property type="term" value="P:protein ubiquitination"/>
    <property type="evidence" value="ECO:0007669"/>
    <property type="project" value="UniProtKB-UniPathway"/>
</dbReference>
<evidence type="ECO:0000256" key="2">
    <source>
        <dbReference type="ARBA" id="ARBA00004906"/>
    </source>
</evidence>
<feature type="region of interest" description="Disordered" evidence="12">
    <location>
        <begin position="137"/>
        <end position="165"/>
    </location>
</feature>
<dbReference type="SUPFAM" id="SSF49599">
    <property type="entry name" value="TRAF domain-like"/>
    <property type="match status" value="1"/>
</dbReference>
<dbReference type="SUPFAM" id="SSF57850">
    <property type="entry name" value="RING/U-box"/>
    <property type="match status" value="1"/>
</dbReference>
<dbReference type="GeneID" id="110772019"/>
<dbReference type="KEGG" id="pavi:110772019"/>
<comment type="function">
    <text evidence="10">E3 ubiquitin-protein ligase that mediates ubiquitination and subsequent proteasomal degradation of target proteins. E3 ubiquitin ligases accept ubiquitin from an E2 ubiquitin-conjugating enzyme in the form of a thioester and then directly transfers the ubiquitin to targeted substrates. It probably triggers the ubiquitin-mediated degradation of different substrates.</text>
</comment>
<evidence type="ECO:0000313" key="15">
    <source>
        <dbReference type="Proteomes" id="UP000515124"/>
    </source>
</evidence>
<dbReference type="PROSITE" id="PS51081">
    <property type="entry name" value="ZF_SIAH"/>
    <property type="match status" value="1"/>
</dbReference>